<sequence>MGPTSLMARRALSQEDDPFGEMTRLALVQSGRLVADGKKKQRFMDARKDASIDSECVAVGKVPSHDHRCLPSSHILWSEKETHRTLKYLKAALTAKHGSAWYLNGRPSIRYLGILHLLLLAATTLIFNASGFSHSSRNPGCYCGALCPSGAFRTLKNGLVGISLGRKKHLDARYRGTQVSMERTRLCPGAKPRKRTQESSCQQVAPALLSFPRQQTDHPGRGTRPELLHHLG</sequence>
<reference evidence="2 3" key="1">
    <citation type="journal article" date="2018" name="Mycol. Prog.">
        <title>Coniella lustricola, a new species from submerged detritus.</title>
        <authorList>
            <person name="Raudabaugh D.B."/>
            <person name="Iturriaga T."/>
            <person name="Carver A."/>
            <person name="Mondo S."/>
            <person name="Pangilinan J."/>
            <person name="Lipzen A."/>
            <person name="He G."/>
            <person name="Amirebrahimi M."/>
            <person name="Grigoriev I.V."/>
            <person name="Miller A.N."/>
        </authorList>
    </citation>
    <scope>NUCLEOTIDE SEQUENCE [LARGE SCALE GENOMIC DNA]</scope>
    <source>
        <strain evidence="2 3">B22-T-1</strain>
    </source>
</reference>
<feature type="compositionally biased region" description="Basic and acidic residues" evidence="1">
    <location>
        <begin position="215"/>
        <end position="232"/>
    </location>
</feature>
<name>A0A2T3AA71_9PEZI</name>
<evidence type="ECO:0000256" key="1">
    <source>
        <dbReference type="SAM" id="MobiDB-lite"/>
    </source>
</evidence>
<gene>
    <name evidence="2" type="ORF">BD289DRAFT_231580</name>
</gene>
<organism evidence="2 3">
    <name type="scientific">Coniella lustricola</name>
    <dbReference type="NCBI Taxonomy" id="2025994"/>
    <lineage>
        <taxon>Eukaryota</taxon>
        <taxon>Fungi</taxon>
        <taxon>Dikarya</taxon>
        <taxon>Ascomycota</taxon>
        <taxon>Pezizomycotina</taxon>
        <taxon>Sordariomycetes</taxon>
        <taxon>Sordariomycetidae</taxon>
        <taxon>Diaporthales</taxon>
        <taxon>Schizoparmaceae</taxon>
        <taxon>Coniella</taxon>
    </lineage>
</organism>
<evidence type="ECO:0000313" key="2">
    <source>
        <dbReference type="EMBL" id="PSR88551.1"/>
    </source>
</evidence>
<dbReference type="EMBL" id="KZ678427">
    <property type="protein sequence ID" value="PSR88551.1"/>
    <property type="molecule type" value="Genomic_DNA"/>
</dbReference>
<dbReference type="Proteomes" id="UP000241462">
    <property type="component" value="Unassembled WGS sequence"/>
</dbReference>
<dbReference type="InParanoid" id="A0A2T3AA71"/>
<dbReference type="AlphaFoldDB" id="A0A2T3AA71"/>
<feature type="region of interest" description="Disordered" evidence="1">
    <location>
        <begin position="212"/>
        <end position="232"/>
    </location>
</feature>
<proteinExistence type="predicted"/>
<keyword evidence="3" id="KW-1185">Reference proteome</keyword>
<evidence type="ECO:0000313" key="3">
    <source>
        <dbReference type="Proteomes" id="UP000241462"/>
    </source>
</evidence>
<accession>A0A2T3AA71</accession>
<protein>
    <submittedName>
        <fullName evidence="2">Uncharacterized protein</fullName>
    </submittedName>
</protein>